<reference evidence="2 3" key="1">
    <citation type="submission" date="2016-11" db="EMBL/GenBank/DDBJ databases">
        <authorList>
            <person name="Manzoor S."/>
        </authorList>
    </citation>
    <scope>NUCLEOTIDE SEQUENCE [LARGE SCALE GENOMIC DNA]</scope>
    <source>
        <strain evidence="2">Clostridium ultunense strain Esp</strain>
    </source>
</reference>
<accession>M1Z635</accession>
<dbReference type="HOGENOM" id="CLU_1616190_0_0_9"/>
<keyword evidence="1" id="KW-0472">Membrane</keyword>
<name>M1Z635_9FIRM</name>
<evidence type="ECO:0000313" key="2">
    <source>
        <dbReference type="EMBL" id="SHD76009.1"/>
    </source>
</evidence>
<sequence>MFKLGFYYYTLICCFTFIKLIFSYFTGLGGIVLEGSIKEILSQLDNGEIKYKDAMNSIKNMNFNTETIKKKASKLKIYVVDGEESIKIPAIPFGLITFFIDIGFGISSIAVRFVDDLDEDVKKILNSIDRKDIKLIFKELKKYGPFDLVDIQGGDNMKVKITIL</sequence>
<feature type="transmembrane region" description="Helical" evidence="1">
    <location>
        <begin position="6"/>
        <end position="33"/>
    </location>
</feature>
<evidence type="ECO:0000256" key="1">
    <source>
        <dbReference type="SAM" id="Phobius"/>
    </source>
</evidence>
<evidence type="ECO:0000313" key="3">
    <source>
        <dbReference type="Proteomes" id="UP000245423"/>
    </source>
</evidence>
<keyword evidence="1" id="KW-0812">Transmembrane</keyword>
<keyword evidence="3" id="KW-1185">Reference proteome</keyword>
<keyword evidence="1" id="KW-1133">Transmembrane helix</keyword>
<dbReference type="AlphaFoldDB" id="M1Z635"/>
<organism evidence="2 3">
    <name type="scientific">[Clostridium] ultunense Esp</name>
    <dbReference type="NCBI Taxonomy" id="1288971"/>
    <lineage>
        <taxon>Bacteria</taxon>
        <taxon>Bacillati</taxon>
        <taxon>Bacillota</taxon>
        <taxon>Tissierellia</taxon>
        <taxon>Tissierellales</taxon>
        <taxon>Tepidimicrobiaceae</taxon>
        <taxon>Schnuerera</taxon>
    </lineage>
</organism>
<proteinExistence type="predicted"/>
<gene>
    <name evidence="2" type="ORF">CUESP1_0625</name>
</gene>
<protein>
    <submittedName>
        <fullName evidence="2">Uncharacterized protein</fullName>
    </submittedName>
</protein>
<dbReference type="Proteomes" id="UP000245423">
    <property type="component" value="Chromosome 1"/>
</dbReference>
<dbReference type="EMBL" id="LT669839">
    <property type="protein sequence ID" value="SHD76009.1"/>
    <property type="molecule type" value="Genomic_DNA"/>
</dbReference>